<feature type="domain" description="Protein kinase" evidence="1">
    <location>
        <begin position="18"/>
        <end position="284"/>
    </location>
</feature>
<reference evidence="2" key="1">
    <citation type="submission" date="2020-05" db="EMBL/GenBank/DDBJ databases">
        <authorList>
            <person name="Rincon C."/>
            <person name="Sanders R I."/>
            <person name="Robbins C."/>
            <person name="Chaturvedi A."/>
        </authorList>
    </citation>
    <scope>NUCLEOTIDE SEQUENCE</scope>
    <source>
        <strain evidence="2">CHB12</strain>
    </source>
</reference>
<dbReference type="GO" id="GO:0004674">
    <property type="term" value="F:protein serine/threonine kinase activity"/>
    <property type="evidence" value="ECO:0007669"/>
    <property type="project" value="TreeGrafter"/>
</dbReference>
<dbReference type="Pfam" id="PF07714">
    <property type="entry name" value="PK_Tyr_Ser-Thr"/>
    <property type="match status" value="1"/>
</dbReference>
<dbReference type="InterPro" id="IPR001245">
    <property type="entry name" value="Ser-Thr/Tyr_kinase_cat_dom"/>
</dbReference>
<dbReference type="AlphaFoldDB" id="A0A916E162"/>
<dbReference type="Proteomes" id="UP000684084">
    <property type="component" value="Unassembled WGS sequence"/>
</dbReference>
<evidence type="ECO:0000259" key="1">
    <source>
        <dbReference type="PROSITE" id="PS50011"/>
    </source>
</evidence>
<evidence type="ECO:0000313" key="2">
    <source>
        <dbReference type="EMBL" id="CAB5343172.1"/>
    </source>
</evidence>
<dbReference type="EMBL" id="CAGKOT010000005">
    <property type="protein sequence ID" value="CAB5343172.1"/>
    <property type="molecule type" value="Genomic_DNA"/>
</dbReference>
<protein>
    <recommendedName>
        <fullName evidence="1">Protein kinase domain-containing protein</fullName>
    </recommendedName>
</protein>
<organism evidence="2 3">
    <name type="scientific">Rhizophagus irregularis</name>
    <dbReference type="NCBI Taxonomy" id="588596"/>
    <lineage>
        <taxon>Eukaryota</taxon>
        <taxon>Fungi</taxon>
        <taxon>Fungi incertae sedis</taxon>
        <taxon>Mucoromycota</taxon>
        <taxon>Glomeromycotina</taxon>
        <taxon>Glomeromycetes</taxon>
        <taxon>Glomerales</taxon>
        <taxon>Glomeraceae</taxon>
        <taxon>Rhizophagus</taxon>
    </lineage>
</organism>
<dbReference type="InterPro" id="IPR051681">
    <property type="entry name" value="Ser/Thr_Kinases-Pseudokinases"/>
</dbReference>
<sequence>MEPKQERYNSQDPNDPFFSDKIIISKASRSTVYSAIWKDGPRILWNHQNQEYKRSKTQVLVKLYHEDQVNEILNELKIYLDCYARDCALLIQFYGISQHPDHKAYLLIKQYAQNDSLHNYILYNFKSLDWEIKLHLLLYLAEDLKALHNSGYVHRNLNPPNVLVFENGLCAIGSYSKCRKDLSSPNAEEIFGWQRYMAPEFLRYKPYTKASDIYSFGMIMYTVGTGMIPYNQSHDVQYLTLDVCLGLRPKIPVNIPESFSELVIRCWNNEPESRPNIHEIHNTLMNWWSSIYNKCPNSTCLEFLAANDRDHINLKSQKIIQQKPENDKPLILPDLKNLEPLELIKFIISNHFVKYINRDELSTTMEHIGISFDETTEEYLFVMQYADGGDLRKMLNFPNDTIYDDNNDPLILQDSINKSEIEQSSSNTDIDYEDPTIKELVL</sequence>
<proteinExistence type="predicted"/>
<gene>
    <name evidence="2" type="ORF">CHRIB12_LOCUS3827</name>
</gene>
<comment type="caution">
    <text evidence="2">The sequence shown here is derived from an EMBL/GenBank/DDBJ whole genome shotgun (WGS) entry which is preliminary data.</text>
</comment>
<dbReference type="OrthoDB" id="2378942at2759"/>
<dbReference type="InterPro" id="IPR000719">
    <property type="entry name" value="Prot_kinase_dom"/>
</dbReference>
<accession>A0A916E162</accession>
<dbReference type="GO" id="GO:0005524">
    <property type="term" value="F:ATP binding"/>
    <property type="evidence" value="ECO:0007669"/>
    <property type="project" value="InterPro"/>
</dbReference>
<dbReference type="PROSITE" id="PS50011">
    <property type="entry name" value="PROTEIN_KINASE_DOM"/>
    <property type="match status" value="1"/>
</dbReference>
<evidence type="ECO:0000313" key="3">
    <source>
        <dbReference type="Proteomes" id="UP000684084"/>
    </source>
</evidence>
<name>A0A916E162_9GLOM</name>
<dbReference type="VEuPathDB" id="FungiDB:RhiirFUN_024487"/>
<dbReference type="PANTHER" id="PTHR44329">
    <property type="entry name" value="SERINE/THREONINE-PROTEIN KINASE TNNI3K-RELATED"/>
    <property type="match status" value="1"/>
</dbReference>